<keyword evidence="1" id="KW-0812">Transmembrane</keyword>
<name>A0A4R7ZKC1_9FIRM</name>
<evidence type="ECO:0000256" key="1">
    <source>
        <dbReference type="SAM" id="Phobius"/>
    </source>
</evidence>
<protein>
    <submittedName>
        <fullName evidence="3">Glycerophosphoryl diester phosphodiesterase</fullName>
    </submittedName>
</protein>
<keyword evidence="1" id="KW-1133">Transmembrane helix</keyword>
<dbReference type="GO" id="GO:0008081">
    <property type="term" value="F:phosphoric diester hydrolase activity"/>
    <property type="evidence" value="ECO:0007669"/>
    <property type="project" value="InterPro"/>
</dbReference>
<sequence>MKYKGRTLIFAFLAGMLSMGLLVAVVAYIPNATTTMTTKEKAVEPFHPVWHENQRIIKHALGGIDGKAGTNTITALQENYVHGSRLFEVDLNMTSDGVLVLHHDWEESGNHYLAFEEEIPTYEAFKRNYKYYKYPTSDLTDLLNYMDTHVDAMFVVDTKYTDEISFDMMIAAMVNQASKLDKMDVLDRMIIQFYNEEQYLAIKNIHPFKHYMYSLYKEKNKDFERVASFCVEHNIETVLMKHTWVQTSEDLLPFNNQGLKVYLYTTNQLSLIYEKEELGAYGFVSDHLNEKDLQLKKYIDYQYKEKIQP</sequence>
<dbReference type="Pfam" id="PF03009">
    <property type="entry name" value="GDPD"/>
    <property type="match status" value="1"/>
</dbReference>
<keyword evidence="4" id="KW-1185">Reference proteome</keyword>
<feature type="transmembrane region" description="Helical" evidence="1">
    <location>
        <begin position="7"/>
        <end position="29"/>
    </location>
</feature>
<proteinExistence type="predicted"/>
<dbReference type="PROSITE" id="PS51704">
    <property type="entry name" value="GP_PDE"/>
    <property type="match status" value="1"/>
</dbReference>
<dbReference type="SUPFAM" id="SSF51695">
    <property type="entry name" value="PLC-like phosphodiesterases"/>
    <property type="match status" value="1"/>
</dbReference>
<dbReference type="RefSeq" id="WP_134169584.1">
    <property type="nucleotide sequence ID" value="NZ_SODD01000018.1"/>
</dbReference>
<accession>A0A4R7ZKC1</accession>
<dbReference type="InterPro" id="IPR017946">
    <property type="entry name" value="PLC-like_Pdiesterase_TIM-brl"/>
</dbReference>
<dbReference type="GO" id="GO:0006629">
    <property type="term" value="P:lipid metabolic process"/>
    <property type="evidence" value="ECO:0007669"/>
    <property type="project" value="InterPro"/>
</dbReference>
<evidence type="ECO:0000259" key="2">
    <source>
        <dbReference type="PROSITE" id="PS51704"/>
    </source>
</evidence>
<dbReference type="Gene3D" id="3.20.20.190">
    <property type="entry name" value="Phosphatidylinositol (PI) phosphodiesterase"/>
    <property type="match status" value="1"/>
</dbReference>
<dbReference type="InterPro" id="IPR030395">
    <property type="entry name" value="GP_PDE_dom"/>
</dbReference>
<comment type="caution">
    <text evidence="3">The sequence shown here is derived from an EMBL/GenBank/DDBJ whole genome shotgun (WGS) entry which is preliminary data.</text>
</comment>
<dbReference type="Proteomes" id="UP000294743">
    <property type="component" value="Unassembled WGS sequence"/>
</dbReference>
<evidence type="ECO:0000313" key="3">
    <source>
        <dbReference type="EMBL" id="TDW16961.1"/>
    </source>
</evidence>
<keyword evidence="1" id="KW-0472">Membrane</keyword>
<feature type="domain" description="GP-PDE" evidence="2">
    <location>
        <begin position="56"/>
        <end position="295"/>
    </location>
</feature>
<dbReference type="OrthoDB" id="2033680at2"/>
<organism evidence="3 4">
    <name type="scientific">Breznakia blatticola</name>
    <dbReference type="NCBI Taxonomy" id="1754012"/>
    <lineage>
        <taxon>Bacteria</taxon>
        <taxon>Bacillati</taxon>
        <taxon>Bacillota</taxon>
        <taxon>Erysipelotrichia</taxon>
        <taxon>Erysipelotrichales</taxon>
        <taxon>Erysipelotrichaceae</taxon>
        <taxon>Breznakia</taxon>
    </lineage>
</organism>
<dbReference type="EMBL" id="SODD01000018">
    <property type="protein sequence ID" value="TDW16961.1"/>
    <property type="molecule type" value="Genomic_DNA"/>
</dbReference>
<dbReference type="AlphaFoldDB" id="A0A4R7ZKC1"/>
<evidence type="ECO:0000313" key="4">
    <source>
        <dbReference type="Proteomes" id="UP000294743"/>
    </source>
</evidence>
<gene>
    <name evidence="3" type="ORF">EDD63_11829</name>
</gene>
<reference evidence="3 4" key="1">
    <citation type="submission" date="2019-03" db="EMBL/GenBank/DDBJ databases">
        <title>Genomic Encyclopedia of Type Strains, Phase IV (KMG-IV): sequencing the most valuable type-strain genomes for metagenomic binning, comparative biology and taxonomic classification.</title>
        <authorList>
            <person name="Goeker M."/>
        </authorList>
    </citation>
    <scope>NUCLEOTIDE SEQUENCE [LARGE SCALE GENOMIC DNA]</scope>
    <source>
        <strain evidence="3 4">DSM 28867</strain>
    </source>
</reference>